<proteinExistence type="predicted"/>
<reference evidence="2 3" key="1">
    <citation type="submission" date="2020-06" db="EMBL/GenBank/DDBJ databases">
        <authorList>
            <consortium name="Wellcome Sanger Institute Data Sharing"/>
        </authorList>
    </citation>
    <scope>NUCLEOTIDE SEQUENCE [LARGE SCALE GENOMIC DNA]</scope>
</reference>
<dbReference type="AlphaFoldDB" id="A0AAY4EN44"/>
<gene>
    <name evidence="2" type="primary">FAM204A</name>
</gene>
<evidence type="ECO:0000313" key="2">
    <source>
        <dbReference type="Ensembl" id="ENSDCDP00010059067.1"/>
    </source>
</evidence>
<reference evidence="2" key="2">
    <citation type="submission" date="2025-08" db="UniProtKB">
        <authorList>
            <consortium name="Ensembl"/>
        </authorList>
    </citation>
    <scope>IDENTIFICATION</scope>
</reference>
<keyword evidence="3" id="KW-1185">Reference proteome</keyword>
<protein>
    <recommendedName>
        <fullName evidence="4">Family with sequence similarity 204 member A</fullName>
    </recommendedName>
</protein>
<dbReference type="Ensembl" id="ENSDCDT00010069778.1">
    <property type="protein sequence ID" value="ENSDCDP00010059067.1"/>
    <property type="gene ID" value="ENSDCDG00010033093.1"/>
</dbReference>
<dbReference type="InterPro" id="IPR037690">
    <property type="entry name" value="FAM204A"/>
</dbReference>
<dbReference type="Proteomes" id="UP000694580">
    <property type="component" value="Chromosome 8"/>
</dbReference>
<feature type="region of interest" description="Disordered" evidence="1">
    <location>
        <begin position="24"/>
        <end position="43"/>
    </location>
</feature>
<evidence type="ECO:0000313" key="3">
    <source>
        <dbReference type="Proteomes" id="UP000694580"/>
    </source>
</evidence>
<dbReference type="RefSeq" id="XP_028845530.1">
    <property type="nucleotide sequence ID" value="XM_028989697.1"/>
</dbReference>
<accession>A0AAY4EN44</accession>
<name>A0AAY4EN44_9TELE</name>
<dbReference type="GeneID" id="114795944"/>
<dbReference type="GeneTree" id="ENSGT00390000008978"/>
<evidence type="ECO:0008006" key="4">
    <source>
        <dbReference type="Google" id="ProtNLM"/>
    </source>
</evidence>
<dbReference type="PANTHER" id="PTHR14386:SF2">
    <property type="entry name" value="PROTEIN FAM204A"/>
    <property type="match status" value="1"/>
</dbReference>
<organism evidence="2 3">
    <name type="scientific">Denticeps clupeoides</name>
    <name type="common">denticle herring</name>
    <dbReference type="NCBI Taxonomy" id="299321"/>
    <lineage>
        <taxon>Eukaryota</taxon>
        <taxon>Metazoa</taxon>
        <taxon>Chordata</taxon>
        <taxon>Craniata</taxon>
        <taxon>Vertebrata</taxon>
        <taxon>Euteleostomi</taxon>
        <taxon>Actinopterygii</taxon>
        <taxon>Neopterygii</taxon>
        <taxon>Teleostei</taxon>
        <taxon>Clupei</taxon>
        <taxon>Clupeiformes</taxon>
        <taxon>Denticipitoidei</taxon>
        <taxon>Denticipitidae</taxon>
        <taxon>Denticeps</taxon>
    </lineage>
</organism>
<sequence>MSLFPSRGKSRSCSGMYSGLLPKGLSEADLSSSEEEDNTTIENKVAARRLDEGVSAECSEGFALKAEPTEHGGGCEECPSGVSLETWQKFKNLQKKKEETVNLMVAAKTRRRRKHHKKGADFKTQSLDSEKECELRKKREQHWEGLKQYFGVNDRFQPPACSKHPAKSGLEESIESAIAEGDYGTAEDLSDRLATRELAVKIAHATDCRDFVQTKQEAEASRATQKRKQQVAWGFEAKKRWETKSNMGFM</sequence>
<evidence type="ECO:0000256" key="1">
    <source>
        <dbReference type="SAM" id="MobiDB-lite"/>
    </source>
</evidence>
<dbReference type="PANTHER" id="PTHR14386">
    <property type="entry name" value="PROTEIN FAM204A"/>
    <property type="match status" value="1"/>
</dbReference>
<reference evidence="2" key="3">
    <citation type="submission" date="2025-09" db="UniProtKB">
        <authorList>
            <consortium name="Ensembl"/>
        </authorList>
    </citation>
    <scope>IDENTIFICATION</scope>
</reference>